<reference evidence="2 3" key="1">
    <citation type="submission" date="2019-05" db="EMBL/GenBank/DDBJ databases">
        <authorList>
            <person name="Lee S.D."/>
        </authorList>
    </citation>
    <scope>NUCLEOTIDE SEQUENCE [LARGE SCALE GENOMIC DNA]</scope>
    <source>
        <strain evidence="2 3">YC2-7</strain>
    </source>
</reference>
<dbReference type="RefSeq" id="WP_169592747.1">
    <property type="nucleotide sequence ID" value="NZ_VCQU01000011.1"/>
</dbReference>
<keyword evidence="1" id="KW-0732">Signal</keyword>
<gene>
    <name evidence="2" type="ORF">FGL95_25620</name>
</gene>
<dbReference type="Proteomes" id="UP000535543">
    <property type="component" value="Unassembled WGS sequence"/>
</dbReference>
<dbReference type="EMBL" id="VCQU01000011">
    <property type="protein sequence ID" value="NMN98425.1"/>
    <property type="molecule type" value="Genomic_DNA"/>
</dbReference>
<protein>
    <submittedName>
        <fullName evidence="2">Uncharacterized protein</fullName>
    </submittedName>
</protein>
<dbReference type="AlphaFoldDB" id="A0A848KI72"/>
<feature type="chain" id="PRO_5032529524" evidence="1">
    <location>
        <begin position="34"/>
        <end position="188"/>
    </location>
</feature>
<feature type="signal peptide" evidence="1">
    <location>
        <begin position="1"/>
        <end position="33"/>
    </location>
</feature>
<evidence type="ECO:0000313" key="2">
    <source>
        <dbReference type="EMBL" id="NMN98425.1"/>
    </source>
</evidence>
<organism evidence="2 3">
    <name type="scientific">Antrihabitans stalactiti</name>
    <dbReference type="NCBI Taxonomy" id="2584121"/>
    <lineage>
        <taxon>Bacteria</taxon>
        <taxon>Bacillati</taxon>
        <taxon>Actinomycetota</taxon>
        <taxon>Actinomycetes</taxon>
        <taxon>Mycobacteriales</taxon>
        <taxon>Nocardiaceae</taxon>
        <taxon>Antrihabitans</taxon>
    </lineage>
</organism>
<reference evidence="2 3" key="2">
    <citation type="submission" date="2020-06" db="EMBL/GenBank/DDBJ databases">
        <title>Antribacter stalactiti gen. nov., sp. nov., a new member of the family Nacardiaceae isolated from a cave.</title>
        <authorList>
            <person name="Kim I.S."/>
        </authorList>
    </citation>
    <scope>NUCLEOTIDE SEQUENCE [LARGE SCALE GENOMIC DNA]</scope>
    <source>
        <strain evidence="2 3">YC2-7</strain>
    </source>
</reference>
<proteinExistence type="predicted"/>
<sequence>MNSRAAQILRRFLVVFGASVMLTALLGTTSASADPVPYGGGCILYPDNKAMTVDSLRLRCSPEQLTAIYAAAPQGATPQGSKNGWVVLPNYAAGMAPGIWTGKNFYTDTNGGMLQNRLTAAALEGWLANISRGTSISDGKPAWVLDYRMSPTPPLFDEIREVTPGVWYGLSWWNFGFTNMTLLTFVLA</sequence>
<accession>A0A848KI72</accession>
<evidence type="ECO:0000256" key="1">
    <source>
        <dbReference type="SAM" id="SignalP"/>
    </source>
</evidence>
<keyword evidence="3" id="KW-1185">Reference proteome</keyword>
<comment type="caution">
    <text evidence="2">The sequence shown here is derived from an EMBL/GenBank/DDBJ whole genome shotgun (WGS) entry which is preliminary data.</text>
</comment>
<name>A0A848KI72_9NOCA</name>
<evidence type="ECO:0000313" key="3">
    <source>
        <dbReference type="Proteomes" id="UP000535543"/>
    </source>
</evidence>